<reference evidence="2 3" key="1">
    <citation type="submission" date="2015-10" db="EMBL/GenBank/DDBJ databases">
        <title>Genome analyses suggest a sexual origin of heterokaryosis in a supposedly ancient asexual fungus.</title>
        <authorList>
            <person name="Ropars J."/>
            <person name="Sedzielewska K."/>
            <person name="Noel J."/>
            <person name="Charron P."/>
            <person name="Farinelli L."/>
            <person name="Marton T."/>
            <person name="Kruger M."/>
            <person name="Pelin A."/>
            <person name="Brachmann A."/>
            <person name="Corradi N."/>
        </authorList>
    </citation>
    <scope>NUCLEOTIDE SEQUENCE [LARGE SCALE GENOMIC DNA]</scope>
    <source>
        <strain evidence="2 3">A4</strain>
    </source>
</reference>
<dbReference type="Proteomes" id="UP000234323">
    <property type="component" value="Unassembled WGS sequence"/>
</dbReference>
<name>A0A2I1HMZ2_9GLOM</name>
<keyword evidence="3" id="KW-1185">Reference proteome</keyword>
<gene>
    <name evidence="2" type="ORF">RhiirA4_483591</name>
</gene>
<dbReference type="Gene3D" id="1.10.510.10">
    <property type="entry name" value="Transferase(Phosphotransferase) domain 1"/>
    <property type="match status" value="1"/>
</dbReference>
<evidence type="ECO:0000313" key="3">
    <source>
        <dbReference type="Proteomes" id="UP000234323"/>
    </source>
</evidence>
<dbReference type="GO" id="GO:0005524">
    <property type="term" value="F:ATP binding"/>
    <property type="evidence" value="ECO:0007669"/>
    <property type="project" value="InterPro"/>
</dbReference>
<protein>
    <recommendedName>
        <fullName evidence="1">Protein kinase domain-containing protein</fullName>
    </recommendedName>
</protein>
<dbReference type="InterPro" id="IPR000719">
    <property type="entry name" value="Prot_kinase_dom"/>
</dbReference>
<proteinExistence type="predicted"/>
<dbReference type="GO" id="GO:0004672">
    <property type="term" value="F:protein kinase activity"/>
    <property type="evidence" value="ECO:0007669"/>
    <property type="project" value="InterPro"/>
</dbReference>
<dbReference type="EMBL" id="LLXI01004040">
    <property type="protein sequence ID" value="PKY60183.1"/>
    <property type="molecule type" value="Genomic_DNA"/>
</dbReference>
<evidence type="ECO:0000259" key="1">
    <source>
        <dbReference type="PROSITE" id="PS50011"/>
    </source>
</evidence>
<dbReference type="PROSITE" id="PS50011">
    <property type="entry name" value="PROTEIN_KINASE_DOM"/>
    <property type="match status" value="1"/>
</dbReference>
<dbReference type="InterPro" id="IPR011009">
    <property type="entry name" value="Kinase-like_dom_sf"/>
</dbReference>
<comment type="caution">
    <text evidence="2">The sequence shown here is derived from an EMBL/GenBank/DDBJ whole genome shotgun (WGS) entry which is preliminary data.</text>
</comment>
<sequence length="117" mass="13527">MLTWILDLPHIPKLHLHDEKSLIMTPLGMKVKSLEKRDIKSIIETLKIVHEKNIVYMDLRQYNFIRDYDEKIIIIDWGYSTIKNETGDFAGALECMPDDILKSLANGVTNTCHISVD</sequence>
<dbReference type="SUPFAM" id="SSF56112">
    <property type="entry name" value="Protein kinase-like (PK-like)"/>
    <property type="match status" value="1"/>
</dbReference>
<dbReference type="Pfam" id="PF00069">
    <property type="entry name" value="Pkinase"/>
    <property type="match status" value="1"/>
</dbReference>
<accession>A0A2I1HMZ2</accession>
<evidence type="ECO:0000313" key="2">
    <source>
        <dbReference type="EMBL" id="PKY60183.1"/>
    </source>
</evidence>
<organism evidence="2 3">
    <name type="scientific">Rhizophagus irregularis</name>
    <dbReference type="NCBI Taxonomy" id="588596"/>
    <lineage>
        <taxon>Eukaryota</taxon>
        <taxon>Fungi</taxon>
        <taxon>Fungi incertae sedis</taxon>
        <taxon>Mucoromycota</taxon>
        <taxon>Glomeromycotina</taxon>
        <taxon>Glomeromycetes</taxon>
        <taxon>Glomerales</taxon>
        <taxon>Glomeraceae</taxon>
        <taxon>Rhizophagus</taxon>
    </lineage>
</organism>
<feature type="domain" description="Protein kinase" evidence="1">
    <location>
        <begin position="1"/>
        <end position="117"/>
    </location>
</feature>
<dbReference type="AlphaFoldDB" id="A0A2I1HMZ2"/>